<gene>
    <name evidence="3" type="ordered locus">Hoch_3021</name>
</gene>
<evidence type="ECO:0000313" key="3">
    <source>
        <dbReference type="EMBL" id="ACY15528.1"/>
    </source>
</evidence>
<dbReference type="HOGENOM" id="CLU_1105943_0_0_7"/>
<dbReference type="AlphaFoldDB" id="D0LR20"/>
<dbReference type="Proteomes" id="UP000001880">
    <property type="component" value="Chromosome"/>
</dbReference>
<dbReference type="RefSeq" id="WP_012828128.1">
    <property type="nucleotide sequence ID" value="NC_013440.1"/>
</dbReference>
<reference evidence="3 4" key="1">
    <citation type="journal article" date="2010" name="Stand. Genomic Sci.">
        <title>Complete genome sequence of Haliangium ochraceum type strain (SMP-2).</title>
        <authorList>
            <consortium name="US DOE Joint Genome Institute (JGI-PGF)"/>
            <person name="Ivanova N."/>
            <person name="Daum C."/>
            <person name="Lang E."/>
            <person name="Abt B."/>
            <person name="Kopitz M."/>
            <person name="Saunders E."/>
            <person name="Lapidus A."/>
            <person name="Lucas S."/>
            <person name="Glavina Del Rio T."/>
            <person name="Nolan M."/>
            <person name="Tice H."/>
            <person name="Copeland A."/>
            <person name="Cheng J.F."/>
            <person name="Chen F."/>
            <person name="Bruce D."/>
            <person name="Goodwin L."/>
            <person name="Pitluck S."/>
            <person name="Mavromatis K."/>
            <person name="Pati A."/>
            <person name="Mikhailova N."/>
            <person name="Chen A."/>
            <person name="Palaniappan K."/>
            <person name="Land M."/>
            <person name="Hauser L."/>
            <person name="Chang Y.J."/>
            <person name="Jeffries C.D."/>
            <person name="Detter J.C."/>
            <person name="Brettin T."/>
            <person name="Rohde M."/>
            <person name="Goker M."/>
            <person name="Bristow J."/>
            <person name="Markowitz V."/>
            <person name="Eisen J.A."/>
            <person name="Hugenholtz P."/>
            <person name="Kyrpides N.C."/>
            <person name="Klenk H.P."/>
        </authorList>
    </citation>
    <scope>NUCLEOTIDE SEQUENCE [LARGE SCALE GENOMIC DNA]</scope>
    <source>
        <strain evidence="4">DSM 14365 / CIP 107738 / JCM 11303 / AJ 13395 / SMP-2</strain>
    </source>
</reference>
<feature type="transmembrane region" description="Helical" evidence="2">
    <location>
        <begin position="12"/>
        <end position="30"/>
    </location>
</feature>
<proteinExistence type="predicted"/>
<dbReference type="EMBL" id="CP001804">
    <property type="protein sequence ID" value="ACY15528.1"/>
    <property type="molecule type" value="Genomic_DNA"/>
</dbReference>
<sequence length="251" mass="26364">MTATNEKMRIDMWFLGIAIVVLGTGIVYMVTGAPGPIEEPEARAPGPALGVDAGAAVAPVARAAPPPDRRVRPSLPALPERRIADTVSIAAQSPDPEAEPDAQDTDTQPDSSASISAAAGAMRPVVGAIRRYHASPEDKRRAMIAALSESGASREPWTREADAVFASWRSALQGDAAGAATLGQARCYQDGCAVEVRFASSAAYEAARKQFHRLGPGVSSLGGRVQTPPEELGDGQLVVTWMALRPDERSR</sequence>
<accession>D0LR20</accession>
<protein>
    <submittedName>
        <fullName evidence="3">Uncharacterized protein</fullName>
    </submittedName>
</protein>
<keyword evidence="2" id="KW-0812">Transmembrane</keyword>
<keyword evidence="2" id="KW-1133">Transmembrane helix</keyword>
<evidence type="ECO:0000256" key="2">
    <source>
        <dbReference type="SAM" id="Phobius"/>
    </source>
</evidence>
<keyword evidence="4" id="KW-1185">Reference proteome</keyword>
<organism evidence="3 4">
    <name type="scientific">Haliangium ochraceum (strain DSM 14365 / JCM 11303 / SMP-2)</name>
    <dbReference type="NCBI Taxonomy" id="502025"/>
    <lineage>
        <taxon>Bacteria</taxon>
        <taxon>Pseudomonadati</taxon>
        <taxon>Myxococcota</taxon>
        <taxon>Polyangia</taxon>
        <taxon>Haliangiales</taxon>
        <taxon>Kofleriaceae</taxon>
        <taxon>Haliangium</taxon>
    </lineage>
</organism>
<dbReference type="STRING" id="502025.Hoch_3021"/>
<evidence type="ECO:0000313" key="4">
    <source>
        <dbReference type="Proteomes" id="UP000001880"/>
    </source>
</evidence>
<dbReference type="eggNOG" id="ENOG5032JVP">
    <property type="taxonomic scope" value="Bacteria"/>
</dbReference>
<evidence type="ECO:0000256" key="1">
    <source>
        <dbReference type="SAM" id="MobiDB-lite"/>
    </source>
</evidence>
<feature type="region of interest" description="Disordered" evidence="1">
    <location>
        <begin position="60"/>
        <end position="117"/>
    </location>
</feature>
<keyword evidence="2" id="KW-0472">Membrane</keyword>
<dbReference type="KEGG" id="hoh:Hoch_3021"/>
<name>D0LR20_HALO1</name>